<dbReference type="RefSeq" id="WP_241677543.1">
    <property type="nucleotide sequence ID" value="NZ_VVZV01000253.1"/>
</dbReference>
<proteinExistence type="predicted"/>
<dbReference type="Pfam" id="PF15869">
    <property type="entry name" value="TolB_like"/>
    <property type="match status" value="1"/>
</dbReference>
<gene>
    <name evidence="1" type="ORF">F2Z07_26530</name>
</gene>
<evidence type="ECO:0000313" key="2">
    <source>
        <dbReference type="Proteomes" id="UP000481700"/>
    </source>
</evidence>
<protein>
    <submittedName>
        <fullName evidence="1">Uncharacterized protein</fullName>
    </submittedName>
</protein>
<feature type="non-terminal residue" evidence="1">
    <location>
        <position position="1"/>
    </location>
</feature>
<dbReference type="EMBL" id="VVZV01000253">
    <property type="protein sequence ID" value="KAA5305181.1"/>
    <property type="molecule type" value="Genomic_DNA"/>
</dbReference>
<comment type="caution">
    <text evidence="1">The sequence shown here is derived from an EMBL/GenBank/DDBJ whole genome shotgun (WGS) entry which is preliminary data.</text>
</comment>
<accession>A0A6L3IK05</accession>
<name>A0A6L3IK05_9BACT</name>
<reference evidence="1 2" key="1">
    <citation type="journal article" date="2019" name="Nat. Med.">
        <title>A library of human gut bacterial isolates paired with longitudinal multiomics data enables mechanistic microbiome research.</title>
        <authorList>
            <person name="Poyet M."/>
            <person name="Groussin M."/>
            <person name="Gibbons S.M."/>
            <person name="Avila-Pacheco J."/>
            <person name="Jiang X."/>
            <person name="Kearney S.M."/>
            <person name="Perrotta A.R."/>
            <person name="Berdy B."/>
            <person name="Zhao S."/>
            <person name="Lieberman T.D."/>
            <person name="Swanson P.K."/>
            <person name="Smith M."/>
            <person name="Roesemann S."/>
            <person name="Alexander J.E."/>
            <person name="Rich S.A."/>
            <person name="Livny J."/>
            <person name="Vlamakis H."/>
            <person name="Clish C."/>
            <person name="Bullock K."/>
            <person name="Deik A."/>
            <person name="Scott J."/>
            <person name="Pierce K.A."/>
            <person name="Xavier R.J."/>
            <person name="Alm E.J."/>
        </authorList>
    </citation>
    <scope>NUCLEOTIDE SEQUENCE [LARGE SCALE GENOMIC DNA]</scope>
    <source>
        <strain evidence="1 2">BIOML-A25</strain>
    </source>
</reference>
<dbReference type="AlphaFoldDB" id="A0A6L3IK05"/>
<evidence type="ECO:0000313" key="1">
    <source>
        <dbReference type="EMBL" id="KAA5305181.1"/>
    </source>
</evidence>
<organism evidence="1 2">
    <name type="scientific">Phocaeicola dorei</name>
    <dbReference type="NCBI Taxonomy" id="357276"/>
    <lineage>
        <taxon>Bacteria</taxon>
        <taxon>Pseudomonadati</taxon>
        <taxon>Bacteroidota</taxon>
        <taxon>Bacteroidia</taxon>
        <taxon>Bacteroidales</taxon>
        <taxon>Bacteroidaceae</taxon>
        <taxon>Phocaeicola</taxon>
    </lineage>
</organism>
<dbReference type="Proteomes" id="UP000481700">
    <property type="component" value="Unassembled WGS sequence"/>
</dbReference>
<sequence>MASQKHIGELGGDGEPQFKVSPEGYGLPAGRICYYDVQVTDQYIYTIYDGRKFKDIMKLADAYQQGGKILRISTHEGDVVKTYVLDRPIAGIYVDEAAGMLFGLDVNADEQIVKFPLELE</sequence>